<dbReference type="InterPro" id="IPR036390">
    <property type="entry name" value="WH_DNA-bd_sf"/>
</dbReference>
<gene>
    <name evidence="5" type="ORF">T9R20_03425</name>
</gene>
<dbReference type="InterPro" id="IPR001845">
    <property type="entry name" value="HTH_ArsR_DNA-bd_dom"/>
</dbReference>
<dbReference type="PANTHER" id="PTHR43132">
    <property type="entry name" value="ARSENICAL RESISTANCE OPERON REPRESSOR ARSR-RELATED"/>
    <property type="match status" value="1"/>
</dbReference>
<evidence type="ECO:0000259" key="4">
    <source>
        <dbReference type="PROSITE" id="PS50987"/>
    </source>
</evidence>
<keyword evidence="3" id="KW-0804">Transcription</keyword>
<organism evidence="5 6">
    <name type="scientific">Microbacterium invictum</name>
    <dbReference type="NCBI Taxonomy" id="515415"/>
    <lineage>
        <taxon>Bacteria</taxon>
        <taxon>Bacillati</taxon>
        <taxon>Actinomycetota</taxon>
        <taxon>Actinomycetes</taxon>
        <taxon>Micrococcales</taxon>
        <taxon>Microbacteriaceae</taxon>
        <taxon>Microbacterium</taxon>
    </lineage>
</organism>
<dbReference type="SMART" id="SM00418">
    <property type="entry name" value="HTH_ARSR"/>
    <property type="match status" value="1"/>
</dbReference>
<evidence type="ECO:0000256" key="2">
    <source>
        <dbReference type="ARBA" id="ARBA00023125"/>
    </source>
</evidence>
<dbReference type="InterPro" id="IPR036388">
    <property type="entry name" value="WH-like_DNA-bd_sf"/>
</dbReference>
<dbReference type="InterPro" id="IPR011991">
    <property type="entry name" value="ArsR-like_HTH"/>
</dbReference>
<sequence>MTMKVAVGSPLDEGATEVYAHLFDALGDPTRLAVLQHLASGEHRVRDLVEHIGLAQSTVSKHLSFLLDCRLITVRPEGRSSWYSLTEPNATAALINAAQSLLSATGTHAQLHTHLRDPHLAHKERTEIR</sequence>
<feature type="domain" description="HTH arsR-type" evidence="4">
    <location>
        <begin position="11"/>
        <end position="105"/>
    </location>
</feature>
<evidence type="ECO:0000313" key="5">
    <source>
        <dbReference type="EMBL" id="WQB71028.1"/>
    </source>
</evidence>
<dbReference type="Proteomes" id="UP001324533">
    <property type="component" value="Chromosome"/>
</dbReference>
<accession>A0ABZ0VDN8</accession>
<dbReference type="PROSITE" id="PS50987">
    <property type="entry name" value="HTH_ARSR_2"/>
    <property type="match status" value="1"/>
</dbReference>
<evidence type="ECO:0000313" key="6">
    <source>
        <dbReference type="Proteomes" id="UP001324533"/>
    </source>
</evidence>
<dbReference type="EMBL" id="CP139779">
    <property type="protein sequence ID" value="WQB71028.1"/>
    <property type="molecule type" value="Genomic_DNA"/>
</dbReference>
<dbReference type="SUPFAM" id="SSF46785">
    <property type="entry name" value="Winged helix' DNA-binding domain"/>
    <property type="match status" value="1"/>
</dbReference>
<keyword evidence="6" id="KW-1185">Reference proteome</keyword>
<keyword evidence="2" id="KW-0238">DNA-binding</keyword>
<dbReference type="Gene3D" id="1.10.10.10">
    <property type="entry name" value="Winged helix-like DNA-binding domain superfamily/Winged helix DNA-binding domain"/>
    <property type="match status" value="1"/>
</dbReference>
<dbReference type="PANTHER" id="PTHR43132:SF2">
    <property type="entry name" value="ARSENICAL RESISTANCE OPERON REPRESSOR ARSR-RELATED"/>
    <property type="match status" value="1"/>
</dbReference>
<dbReference type="Pfam" id="PF01022">
    <property type="entry name" value="HTH_5"/>
    <property type="match status" value="1"/>
</dbReference>
<dbReference type="NCBIfam" id="NF033788">
    <property type="entry name" value="HTH_metalloreg"/>
    <property type="match status" value="1"/>
</dbReference>
<evidence type="ECO:0000256" key="3">
    <source>
        <dbReference type="ARBA" id="ARBA00023163"/>
    </source>
</evidence>
<keyword evidence="1" id="KW-0805">Transcription regulation</keyword>
<dbReference type="RefSeq" id="WP_179561446.1">
    <property type="nucleotide sequence ID" value="NZ_CP139779.1"/>
</dbReference>
<name>A0ABZ0VDN8_9MICO</name>
<proteinExistence type="predicted"/>
<dbReference type="CDD" id="cd00090">
    <property type="entry name" value="HTH_ARSR"/>
    <property type="match status" value="1"/>
</dbReference>
<evidence type="ECO:0000256" key="1">
    <source>
        <dbReference type="ARBA" id="ARBA00023015"/>
    </source>
</evidence>
<dbReference type="PRINTS" id="PR00778">
    <property type="entry name" value="HTHARSR"/>
</dbReference>
<dbReference type="InterPro" id="IPR051011">
    <property type="entry name" value="Metal_resp_trans_reg"/>
</dbReference>
<reference evidence="5 6" key="1">
    <citation type="submission" date="2023-06" db="EMBL/GenBank/DDBJ databases">
        <title>Rock-solubilizing bacteria, Microbacterium invictum, promotes re-establishment of vegetation in rocky wasteland by accelerating rock bio-weathering and reshaping soil bacterial community.</title>
        <authorList>
            <person name="Liu C."/>
        </authorList>
    </citation>
    <scope>NUCLEOTIDE SEQUENCE [LARGE SCALE GENOMIC DNA]</scope>
    <source>
        <strain evidence="5 6">X-18</strain>
    </source>
</reference>
<protein>
    <submittedName>
        <fullName evidence="5">Metalloregulator ArsR/SmtB family transcription factor</fullName>
    </submittedName>
</protein>